<sequence length="273" mass="28690">MALFRRSRPAGRPAGAATGGASPSAPSHVAAAATADTTDAGPVVVRLDDVHVTLGEREVLRGVDLELTEQRVGVVGANGSGKSTLARLLNGLVLPTRGRVTVGGLDTAREGAAVRRLVGFVFTDPDAQIVMPTVAEDVAYSLRPRRGEPALDPEERDAVVHAALVERGLADHADHPAHLLSGGQKQLLAITSVLVTRPRVLVADEPTTLLDLRNARAVHALLRGLEQQVVVVTHDLDLLDGYDRVLVVDGGRVVADDEPGPAVAWYRRAMGAS</sequence>
<comment type="caution">
    <text evidence="7">The sequence shown here is derived from an EMBL/GenBank/DDBJ whole genome shotgun (WGS) entry which is preliminary data.</text>
</comment>
<proteinExistence type="inferred from homology"/>
<dbReference type="InterPro" id="IPR015856">
    <property type="entry name" value="ABC_transpr_CbiO/EcfA_su"/>
</dbReference>
<comment type="similarity">
    <text evidence="1">Belongs to the ABC transporter superfamily.</text>
</comment>
<accession>A0A2M8WUD7</accession>
<dbReference type="PANTHER" id="PTHR43553:SF24">
    <property type="entry name" value="ENERGY-COUPLING FACTOR TRANSPORTER ATP-BINDING PROTEIN ECFA1"/>
    <property type="match status" value="1"/>
</dbReference>
<dbReference type="AlphaFoldDB" id="A0A2M8WUD7"/>
<evidence type="ECO:0000313" key="7">
    <source>
        <dbReference type="EMBL" id="PJI94509.1"/>
    </source>
</evidence>
<evidence type="ECO:0000256" key="3">
    <source>
        <dbReference type="ARBA" id="ARBA00022741"/>
    </source>
</evidence>
<dbReference type="Pfam" id="PF00005">
    <property type="entry name" value="ABC_tran"/>
    <property type="match status" value="1"/>
</dbReference>
<feature type="region of interest" description="Disordered" evidence="5">
    <location>
        <begin position="1"/>
        <end position="34"/>
    </location>
</feature>
<gene>
    <name evidence="7" type="ORF">CLV34_0349</name>
</gene>
<feature type="domain" description="ABC transporter" evidence="6">
    <location>
        <begin position="45"/>
        <end position="270"/>
    </location>
</feature>
<name>A0A2M8WUD7_9MICO</name>
<keyword evidence="4 7" id="KW-0067">ATP-binding</keyword>
<dbReference type="Gene3D" id="3.40.50.300">
    <property type="entry name" value="P-loop containing nucleotide triphosphate hydrolases"/>
    <property type="match status" value="1"/>
</dbReference>
<feature type="compositionally biased region" description="Low complexity" evidence="5">
    <location>
        <begin position="10"/>
        <end position="34"/>
    </location>
</feature>
<keyword evidence="8" id="KW-1185">Reference proteome</keyword>
<dbReference type="CDD" id="cd03225">
    <property type="entry name" value="ABC_cobalt_CbiO_domain1"/>
    <property type="match status" value="1"/>
</dbReference>
<evidence type="ECO:0000256" key="4">
    <source>
        <dbReference type="ARBA" id="ARBA00022840"/>
    </source>
</evidence>
<dbReference type="SMART" id="SM00382">
    <property type="entry name" value="AAA"/>
    <property type="match status" value="1"/>
</dbReference>
<dbReference type="GO" id="GO:0005524">
    <property type="term" value="F:ATP binding"/>
    <property type="evidence" value="ECO:0007669"/>
    <property type="project" value="UniProtKB-KW"/>
</dbReference>
<evidence type="ECO:0000313" key="8">
    <source>
        <dbReference type="Proteomes" id="UP000231586"/>
    </source>
</evidence>
<dbReference type="GO" id="GO:0042626">
    <property type="term" value="F:ATPase-coupled transmembrane transporter activity"/>
    <property type="evidence" value="ECO:0007669"/>
    <property type="project" value="TreeGrafter"/>
</dbReference>
<dbReference type="GO" id="GO:0016887">
    <property type="term" value="F:ATP hydrolysis activity"/>
    <property type="evidence" value="ECO:0007669"/>
    <property type="project" value="InterPro"/>
</dbReference>
<dbReference type="InterPro" id="IPR027417">
    <property type="entry name" value="P-loop_NTPase"/>
</dbReference>
<keyword evidence="3" id="KW-0547">Nucleotide-binding</keyword>
<evidence type="ECO:0000256" key="5">
    <source>
        <dbReference type="SAM" id="MobiDB-lite"/>
    </source>
</evidence>
<dbReference type="InterPro" id="IPR003439">
    <property type="entry name" value="ABC_transporter-like_ATP-bd"/>
</dbReference>
<dbReference type="SUPFAM" id="SSF52540">
    <property type="entry name" value="P-loop containing nucleoside triphosphate hydrolases"/>
    <property type="match status" value="1"/>
</dbReference>
<dbReference type="Proteomes" id="UP000231586">
    <property type="component" value="Unassembled WGS sequence"/>
</dbReference>
<keyword evidence="2" id="KW-0813">Transport</keyword>
<reference evidence="7 8" key="1">
    <citation type="submission" date="2017-11" db="EMBL/GenBank/DDBJ databases">
        <title>Genomic Encyclopedia of Archaeal and Bacterial Type Strains, Phase II (KMG-II): From Individual Species to Whole Genera.</title>
        <authorList>
            <person name="Goeker M."/>
        </authorList>
    </citation>
    <scope>NUCLEOTIDE SEQUENCE [LARGE SCALE GENOMIC DNA]</scope>
    <source>
        <strain evidence="7 8">DSM 22413</strain>
    </source>
</reference>
<dbReference type="EMBL" id="PGTZ01000006">
    <property type="protein sequence ID" value="PJI94509.1"/>
    <property type="molecule type" value="Genomic_DNA"/>
</dbReference>
<protein>
    <submittedName>
        <fullName evidence="7">Biotin transport system ATP-binding protein</fullName>
    </submittedName>
</protein>
<organism evidence="7 8">
    <name type="scientific">Luteimicrobium subarcticum</name>
    <dbReference type="NCBI Taxonomy" id="620910"/>
    <lineage>
        <taxon>Bacteria</taxon>
        <taxon>Bacillati</taxon>
        <taxon>Actinomycetota</taxon>
        <taxon>Actinomycetes</taxon>
        <taxon>Micrococcales</taxon>
        <taxon>Luteimicrobium</taxon>
    </lineage>
</organism>
<dbReference type="PANTHER" id="PTHR43553">
    <property type="entry name" value="HEAVY METAL TRANSPORTER"/>
    <property type="match status" value="1"/>
</dbReference>
<dbReference type="PROSITE" id="PS50893">
    <property type="entry name" value="ABC_TRANSPORTER_2"/>
    <property type="match status" value="1"/>
</dbReference>
<evidence type="ECO:0000256" key="2">
    <source>
        <dbReference type="ARBA" id="ARBA00022448"/>
    </source>
</evidence>
<evidence type="ECO:0000256" key="1">
    <source>
        <dbReference type="ARBA" id="ARBA00005417"/>
    </source>
</evidence>
<dbReference type="GO" id="GO:0043190">
    <property type="term" value="C:ATP-binding cassette (ABC) transporter complex"/>
    <property type="evidence" value="ECO:0007669"/>
    <property type="project" value="TreeGrafter"/>
</dbReference>
<dbReference type="InterPro" id="IPR050095">
    <property type="entry name" value="ECF_ABC_transporter_ATP-bd"/>
</dbReference>
<evidence type="ECO:0000259" key="6">
    <source>
        <dbReference type="PROSITE" id="PS50893"/>
    </source>
</evidence>
<dbReference type="InterPro" id="IPR003593">
    <property type="entry name" value="AAA+_ATPase"/>
</dbReference>